<dbReference type="InterPro" id="IPR036271">
    <property type="entry name" value="Tet_transcr_reg_TetR-rel_C_sf"/>
</dbReference>
<proteinExistence type="predicted"/>
<keyword evidence="2" id="KW-0805">Transcription regulation</keyword>
<dbReference type="InterPro" id="IPR050109">
    <property type="entry name" value="HTH-type_TetR-like_transc_reg"/>
</dbReference>
<dbReference type="GO" id="GO:0003700">
    <property type="term" value="F:DNA-binding transcription factor activity"/>
    <property type="evidence" value="ECO:0007669"/>
    <property type="project" value="TreeGrafter"/>
</dbReference>
<evidence type="ECO:0000256" key="1">
    <source>
        <dbReference type="ARBA" id="ARBA00022491"/>
    </source>
</evidence>
<dbReference type="EMBL" id="BOON01000005">
    <property type="protein sequence ID" value="GII20917.1"/>
    <property type="molecule type" value="Genomic_DNA"/>
</dbReference>
<dbReference type="InterPro" id="IPR009057">
    <property type="entry name" value="Homeodomain-like_sf"/>
</dbReference>
<dbReference type="Pfam" id="PF17932">
    <property type="entry name" value="TetR_C_24"/>
    <property type="match status" value="1"/>
</dbReference>
<comment type="caution">
    <text evidence="7">The sequence shown here is derived from an EMBL/GenBank/DDBJ whole genome shotgun (WGS) entry which is preliminary data.</text>
</comment>
<dbReference type="PROSITE" id="PS01081">
    <property type="entry name" value="HTH_TETR_1"/>
    <property type="match status" value="1"/>
</dbReference>
<dbReference type="SUPFAM" id="SSF48498">
    <property type="entry name" value="Tetracyclin repressor-like, C-terminal domain"/>
    <property type="match status" value="1"/>
</dbReference>
<evidence type="ECO:0000256" key="5">
    <source>
        <dbReference type="PROSITE-ProRule" id="PRU00335"/>
    </source>
</evidence>
<dbReference type="AlphaFoldDB" id="A0A8J3WY84"/>
<dbReference type="PRINTS" id="PR00455">
    <property type="entry name" value="HTHTETR"/>
</dbReference>
<dbReference type="Pfam" id="PF00440">
    <property type="entry name" value="TetR_N"/>
    <property type="match status" value="1"/>
</dbReference>
<sequence>MALGARVPGSVVPGSVVPGSVVPGSVVPGSVQERLVAAAVHLFAEKGFDSTSVQEIVERAAVTKGAMYHYFRSKDDLLYEIYHGLISQQLADLDRILGAGGTPGEVIRAVIVDLVETTTERLAEAAVFAREMHKLSAEPMAALKAQRRRYHEVFRDLVARGQADGAFASVASADTVTLIVFGIVNQLPRWYQPDGPKSPRQLADEIADFVLAGLAVPASYPAS</sequence>
<dbReference type="InterPro" id="IPR001647">
    <property type="entry name" value="HTH_TetR"/>
</dbReference>
<evidence type="ECO:0000313" key="7">
    <source>
        <dbReference type="EMBL" id="GII20917.1"/>
    </source>
</evidence>
<dbReference type="PROSITE" id="PS50977">
    <property type="entry name" value="HTH_TETR_2"/>
    <property type="match status" value="1"/>
</dbReference>
<feature type="DNA-binding region" description="H-T-H motif" evidence="5">
    <location>
        <begin position="52"/>
        <end position="71"/>
    </location>
</feature>
<keyword evidence="3 5" id="KW-0238">DNA-binding</keyword>
<evidence type="ECO:0000259" key="6">
    <source>
        <dbReference type="PROSITE" id="PS50977"/>
    </source>
</evidence>
<dbReference type="RefSeq" id="WP_168112849.1">
    <property type="nucleotide sequence ID" value="NZ_BOON01000005.1"/>
</dbReference>
<organism evidence="7 8">
    <name type="scientific">Planosporangium mesophilum</name>
    <dbReference type="NCBI Taxonomy" id="689768"/>
    <lineage>
        <taxon>Bacteria</taxon>
        <taxon>Bacillati</taxon>
        <taxon>Actinomycetota</taxon>
        <taxon>Actinomycetes</taxon>
        <taxon>Micromonosporales</taxon>
        <taxon>Micromonosporaceae</taxon>
        <taxon>Planosporangium</taxon>
    </lineage>
</organism>
<dbReference type="Gene3D" id="1.10.10.60">
    <property type="entry name" value="Homeodomain-like"/>
    <property type="match status" value="1"/>
</dbReference>
<protein>
    <recommendedName>
        <fullName evidence="6">HTH tetR-type domain-containing protein</fullName>
    </recommendedName>
</protein>
<keyword evidence="8" id="KW-1185">Reference proteome</keyword>
<evidence type="ECO:0000256" key="4">
    <source>
        <dbReference type="ARBA" id="ARBA00023163"/>
    </source>
</evidence>
<dbReference type="GO" id="GO:0000976">
    <property type="term" value="F:transcription cis-regulatory region binding"/>
    <property type="evidence" value="ECO:0007669"/>
    <property type="project" value="TreeGrafter"/>
</dbReference>
<name>A0A8J3WY84_9ACTN</name>
<dbReference type="SUPFAM" id="SSF46689">
    <property type="entry name" value="Homeodomain-like"/>
    <property type="match status" value="1"/>
</dbReference>
<accession>A0A8J3WY84</accession>
<dbReference type="Gene3D" id="1.10.357.10">
    <property type="entry name" value="Tetracycline Repressor, domain 2"/>
    <property type="match status" value="1"/>
</dbReference>
<keyword evidence="1" id="KW-0678">Repressor</keyword>
<evidence type="ECO:0000256" key="2">
    <source>
        <dbReference type="ARBA" id="ARBA00023015"/>
    </source>
</evidence>
<dbReference type="InterPro" id="IPR041490">
    <property type="entry name" value="KstR2_TetR_C"/>
</dbReference>
<dbReference type="PANTHER" id="PTHR30055">
    <property type="entry name" value="HTH-TYPE TRANSCRIPTIONAL REGULATOR RUTR"/>
    <property type="match status" value="1"/>
</dbReference>
<reference evidence="7" key="1">
    <citation type="submission" date="2021-01" db="EMBL/GenBank/DDBJ databases">
        <title>Whole genome shotgun sequence of Planosporangium mesophilum NBRC 109066.</title>
        <authorList>
            <person name="Komaki H."/>
            <person name="Tamura T."/>
        </authorList>
    </citation>
    <scope>NUCLEOTIDE SEQUENCE</scope>
    <source>
        <strain evidence="7">NBRC 109066</strain>
    </source>
</reference>
<evidence type="ECO:0000313" key="8">
    <source>
        <dbReference type="Proteomes" id="UP000599074"/>
    </source>
</evidence>
<dbReference type="InterPro" id="IPR023772">
    <property type="entry name" value="DNA-bd_HTH_TetR-type_CS"/>
</dbReference>
<evidence type="ECO:0000256" key="3">
    <source>
        <dbReference type="ARBA" id="ARBA00023125"/>
    </source>
</evidence>
<gene>
    <name evidence="7" type="ORF">Pme01_05140</name>
</gene>
<dbReference type="PANTHER" id="PTHR30055:SF175">
    <property type="entry name" value="HTH-TYPE TRANSCRIPTIONAL REPRESSOR KSTR2"/>
    <property type="match status" value="1"/>
</dbReference>
<dbReference type="Proteomes" id="UP000599074">
    <property type="component" value="Unassembled WGS sequence"/>
</dbReference>
<feature type="domain" description="HTH tetR-type" evidence="6">
    <location>
        <begin position="29"/>
        <end position="89"/>
    </location>
</feature>
<keyword evidence="4" id="KW-0804">Transcription</keyword>